<reference evidence="1" key="2">
    <citation type="submission" date="2023-05" db="EMBL/GenBank/DDBJ databases">
        <authorList>
            <person name="Fouks B."/>
        </authorList>
    </citation>
    <scope>NUCLEOTIDE SEQUENCE</scope>
    <source>
        <strain evidence="1">Stay&amp;Tobe</strain>
        <tissue evidence="1">Testes</tissue>
    </source>
</reference>
<sequence length="398" mass="45763">MKNKWANEEDLHPYEKFENIKFILFTNSPLKMEQYPKNQSKNSCDIFCKLENILKTGGHFFKISRKTHSFVYDVFDNLPKYIQVLKSESSSEDEILSVVRELLNKEAKTLPSRKELNKLLNDLENLGDLSDYEQFMSNFYFCIEQVPESRLDNLIKRELVILCGESRMYAEFLAGVQNWWQNSHYYLTEHIPFWKAILQDCVTKFSHTSELSLKFTETELDAVKTKITSDGNVWHFVSSCPSLSCLKVEQSLDIKLMIDVDTLKEKYQEILKLWLLGSWFNFLVVVENECISSFSEQLLAELTSTLLSKPQKNIIIISGPDSEIKLQLESRKLVVNVFEDDFNLAQLDLESQNSVLECDVMFQGHNLPLKCLGTTAALQTAVTAANVIEVLSGKLTVG</sequence>
<dbReference type="EMBL" id="JASPKZ010009795">
    <property type="protein sequence ID" value="KAJ9576403.1"/>
    <property type="molecule type" value="Genomic_DNA"/>
</dbReference>
<protein>
    <submittedName>
        <fullName evidence="1">Uncharacterized protein</fullName>
    </submittedName>
</protein>
<dbReference type="Proteomes" id="UP001233999">
    <property type="component" value="Unassembled WGS sequence"/>
</dbReference>
<comment type="caution">
    <text evidence="1">The sequence shown here is derived from an EMBL/GenBank/DDBJ whole genome shotgun (WGS) entry which is preliminary data.</text>
</comment>
<reference evidence="1" key="1">
    <citation type="journal article" date="2023" name="IScience">
        <title>Live-bearing cockroach genome reveals convergent evolutionary mechanisms linked to viviparity in insects and beyond.</title>
        <authorList>
            <person name="Fouks B."/>
            <person name="Harrison M.C."/>
            <person name="Mikhailova A.A."/>
            <person name="Marchal E."/>
            <person name="English S."/>
            <person name="Carruthers M."/>
            <person name="Jennings E.C."/>
            <person name="Chiamaka E.L."/>
            <person name="Frigard R.A."/>
            <person name="Pippel M."/>
            <person name="Attardo G.M."/>
            <person name="Benoit J.B."/>
            <person name="Bornberg-Bauer E."/>
            <person name="Tobe S.S."/>
        </authorList>
    </citation>
    <scope>NUCLEOTIDE SEQUENCE</scope>
    <source>
        <strain evidence="1">Stay&amp;Tobe</strain>
    </source>
</reference>
<dbReference type="AlphaFoldDB" id="A0AAD8E3Z1"/>
<keyword evidence="2" id="KW-1185">Reference proteome</keyword>
<gene>
    <name evidence="1" type="ORF">L9F63_006759</name>
</gene>
<name>A0AAD8E3Z1_DIPPU</name>
<evidence type="ECO:0000313" key="2">
    <source>
        <dbReference type="Proteomes" id="UP001233999"/>
    </source>
</evidence>
<accession>A0AAD8E3Z1</accession>
<organism evidence="1 2">
    <name type="scientific">Diploptera punctata</name>
    <name type="common">Pacific beetle cockroach</name>
    <dbReference type="NCBI Taxonomy" id="6984"/>
    <lineage>
        <taxon>Eukaryota</taxon>
        <taxon>Metazoa</taxon>
        <taxon>Ecdysozoa</taxon>
        <taxon>Arthropoda</taxon>
        <taxon>Hexapoda</taxon>
        <taxon>Insecta</taxon>
        <taxon>Pterygota</taxon>
        <taxon>Neoptera</taxon>
        <taxon>Polyneoptera</taxon>
        <taxon>Dictyoptera</taxon>
        <taxon>Blattodea</taxon>
        <taxon>Blaberoidea</taxon>
        <taxon>Blaberidae</taxon>
        <taxon>Diplopterinae</taxon>
        <taxon>Diploptera</taxon>
    </lineage>
</organism>
<proteinExistence type="predicted"/>
<evidence type="ECO:0000313" key="1">
    <source>
        <dbReference type="EMBL" id="KAJ9576403.1"/>
    </source>
</evidence>